<comment type="caution">
    <text evidence="2">The sequence shown here is derived from an EMBL/GenBank/DDBJ whole genome shotgun (WGS) entry which is preliminary data.</text>
</comment>
<organism evidence="2 3">
    <name type="scientific">Stephania japonica</name>
    <dbReference type="NCBI Taxonomy" id="461633"/>
    <lineage>
        <taxon>Eukaryota</taxon>
        <taxon>Viridiplantae</taxon>
        <taxon>Streptophyta</taxon>
        <taxon>Embryophyta</taxon>
        <taxon>Tracheophyta</taxon>
        <taxon>Spermatophyta</taxon>
        <taxon>Magnoliopsida</taxon>
        <taxon>Ranunculales</taxon>
        <taxon>Menispermaceae</taxon>
        <taxon>Menispermoideae</taxon>
        <taxon>Cissampelideae</taxon>
        <taxon>Stephania</taxon>
    </lineage>
</organism>
<evidence type="ECO:0000256" key="1">
    <source>
        <dbReference type="SAM" id="MobiDB-lite"/>
    </source>
</evidence>
<evidence type="ECO:0000313" key="3">
    <source>
        <dbReference type="Proteomes" id="UP001417504"/>
    </source>
</evidence>
<dbReference type="AlphaFoldDB" id="A0AAP0IX83"/>
<sequence length="177" mass="20783">MAAYESKVRARYKALMHDLLTKGKRPIYGTEEAWRRYVEYWENDDFKAKIQRMREEMSQSAEEAGEDPHDQQNQIQMQQDQIALLQSMLIQSMGGGHTERARLDLHLHLHPPPYPFHQETPTPPTTVPTQALDANDVYNPRMYEPEDEKQTNIGPLQQEWIDAFFDTHPLPRPDRDI</sequence>
<dbReference type="Proteomes" id="UP001417504">
    <property type="component" value="Unassembled WGS sequence"/>
</dbReference>
<keyword evidence="3" id="KW-1185">Reference proteome</keyword>
<feature type="region of interest" description="Disordered" evidence="1">
    <location>
        <begin position="52"/>
        <end position="71"/>
    </location>
</feature>
<evidence type="ECO:0000313" key="2">
    <source>
        <dbReference type="EMBL" id="KAK9123552.1"/>
    </source>
</evidence>
<accession>A0AAP0IX83</accession>
<proteinExistence type="predicted"/>
<gene>
    <name evidence="2" type="ORF">Sjap_013154</name>
</gene>
<protein>
    <submittedName>
        <fullName evidence="2">Uncharacterized protein</fullName>
    </submittedName>
</protein>
<dbReference type="EMBL" id="JBBNAE010000005">
    <property type="protein sequence ID" value="KAK9123552.1"/>
    <property type="molecule type" value="Genomic_DNA"/>
</dbReference>
<reference evidence="2 3" key="1">
    <citation type="submission" date="2024-01" db="EMBL/GenBank/DDBJ databases">
        <title>Genome assemblies of Stephania.</title>
        <authorList>
            <person name="Yang L."/>
        </authorList>
    </citation>
    <scope>NUCLEOTIDE SEQUENCE [LARGE SCALE GENOMIC DNA]</scope>
    <source>
        <strain evidence="2">QJT</strain>
        <tissue evidence="2">Leaf</tissue>
    </source>
</reference>
<name>A0AAP0IX83_9MAGN</name>